<dbReference type="PANTHER" id="PTHR45528">
    <property type="entry name" value="SENSOR HISTIDINE KINASE CPXA"/>
    <property type="match status" value="1"/>
</dbReference>
<keyword evidence="8" id="KW-0547">Nucleotide-binding</keyword>
<keyword evidence="5" id="KW-0597">Phosphoprotein</keyword>
<reference evidence="16 17" key="1">
    <citation type="submission" date="2015-04" db="EMBL/GenBank/DDBJ databases">
        <title>Microcin producing Clostridium sp. JC272T.</title>
        <authorList>
            <person name="Jyothsna T."/>
            <person name="Sasikala C."/>
            <person name="Ramana C."/>
        </authorList>
    </citation>
    <scope>NUCLEOTIDE SEQUENCE [LARGE SCALE GENOMIC DNA]</scope>
    <source>
        <strain evidence="16 17">JC272</strain>
    </source>
</reference>
<keyword evidence="9 16" id="KW-0418">Kinase</keyword>
<keyword evidence="10" id="KW-0067">ATP-binding</keyword>
<organism evidence="16 17">
    <name type="scientific">Paraclostridium benzoelyticum</name>
    <dbReference type="NCBI Taxonomy" id="1629550"/>
    <lineage>
        <taxon>Bacteria</taxon>
        <taxon>Bacillati</taxon>
        <taxon>Bacillota</taxon>
        <taxon>Clostridia</taxon>
        <taxon>Peptostreptococcales</taxon>
        <taxon>Peptostreptococcaceae</taxon>
        <taxon>Paraclostridium</taxon>
    </lineage>
</organism>
<dbReference type="OrthoDB" id="9792991at2"/>
<dbReference type="EC" id="2.7.13.3" evidence="3"/>
<dbReference type="InterPro" id="IPR003661">
    <property type="entry name" value="HisK_dim/P_dom"/>
</dbReference>
<feature type="transmembrane region" description="Helical" evidence="14">
    <location>
        <begin position="6"/>
        <end position="23"/>
    </location>
</feature>
<dbReference type="PANTHER" id="PTHR45528:SF1">
    <property type="entry name" value="SENSOR HISTIDINE KINASE CPXA"/>
    <property type="match status" value="1"/>
</dbReference>
<evidence type="ECO:0000256" key="9">
    <source>
        <dbReference type="ARBA" id="ARBA00022777"/>
    </source>
</evidence>
<sequence length="307" mass="35025">MGLTEFLIIVSAILLIVVFYLVLKLYRTKQQISVIQEAVTDIKDGNLNRKILTRENDMTRQICYDLNAITTGMQATLINQRQSEQAYKRLMTSLSHDVKTPLTSLVGYLEAIEKNIVTGKEKDEYIQVAIGKAHNLKDFTERLFEWVKLDAREQIFHFKVCDINELSRSIAADWIIIIENNNFDYEINIPENECLARIDVNSYTRILNNLFQNVIAHSKGTKLVFDLYENENQVTIKVSDNGIGIPRDELSHIFERMYRGDKSRMTTGAGLGLSITKELVAVHKGTIDVESVLKGSTTFTIIFPKSL</sequence>
<evidence type="ECO:0000256" key="3">
    <source>
        <dbReference type="ARBA" id="ARBA00012438"/>
    </source>
</evidence>
<evidence type="ECO:0000256" key="13">
    <source>
        <dbReference type="ARBA" id="ARBA00023136"/>
    </source>
</evidence>
<dbReference type="PROSITE" id="PS50109">
    <property type="entry name" value="HIS_KIN"/>
    <property type="match status" value="1"/>
</dbReference>
<gene>
    <name evidence="16" type="ORF">VN21_15965</name>
</gene>
<dbReference type="Pfam" id="PF00512">
    <property type="entry name" value="HisKA"/>
    <property type="match status" value="1"/>
</dbReference>
<comment type="caution">
    <text evidence="16">The sequence shown here is derived from an EMBL/GenBank/DDBJ whole genome shotgun (WGS) entry which is preliminary data.</text>
</comment>
<dbReference type="Gene3D" id="3.30.565.10">
    <property type="entry name" value="Histidine kinase-like ATPase, C-terminal domain"/>
    <property type="match status" value="1"/>
</dbReference>
<keyword evidence="6" id="KW-0808">Transferase</keyword>
<dbReference type="InterPro" id="IPR050398">
    <property type="entry name" value="HssS/ArlS-like"/>
</dbReference>
<proteinExistence type="predicted"/>
<dbReference type="SUPFAM" id="SSF55874">
    <property type="entry name" value="ATPase domain of HSP90 chaperone/DNA topoisomerase II/histidine kinase"/>
    <property type="match status" value="1"/>
</dbReference>
<evidence type="ECO:0000256" key="7">
    <source>
        <dbReference type="ARBA" id="ARBA00022692"/>
    </source>
</evidence>
<evidence type="ECO:0000256" key="5">
    <source>
        <dbReference type="ARBA" id="ARBA00022553"/>
    </source>
</evidence>
<dbReference type="Pfam" id="PF02518">
    <property type="entry name" value="HATPase_c"/>
    <property type="match status" value="1"/>
</dbReference>
<evidence type="ECO:0000256" key="8">
    <source>
        <dbReference type="ARBA" id="ARBA00022741"/>
    </source>
</evidence>
<evidence type="ECO:0000313" key="16">
    <source>
        <dbReference type="EMBL" id="KKY00122.1"/>
    </source>
</evidence>
<keyword evidence="13 14" id="KW-0472">Membrane</keyword>
<dbReference type="InterPro" id="IPR005467">
    <property type="entry name" value="His_kinase_dom"/>
</dbReference>
<dbReference type="Proteomes" id="UP000034407">
    <property type="component" value="Unassembled WGS sequence"/>
</dbReference>
<evidence type="ECO:0000259" key="15">
    <source>
        <dbReference type="PROSITE" id="PS50109"/>
    </source>
</evidence>
<evidence type="ECO:0000256" key="6">
    <source>
        <dbReference type="ARBA" id="ARBA00022679"/>
    </source>
</evidence>
<comment type="subcellular location">
    <subcellularLocation>
        <location evidence="2">Cell membrane</location>
        <topology evidence="2">Multi-pass membrane protein</topology>
    </subcellularLocation>
</comment>
<dbReference type="InterPro" id="IPR036097">
    <property type="entry name" value="HisK_dim/P_sf"/>
</dbReference>
<evidence type="ECO:0000256" key="10">
    <source>
        <dbReference type="ARBA" id="ARBA00022840"/>
    </source>
</evidence>
<dbReference type="CDD" id="cd00075">
    <property type="entry name" value="HATPase"/>
    <property type="match status" value="1"/>
</dbReference>
<evidence type="ECO:0000256" key="14">
    <source>
        <dbReference type="SAM" id="Phobius"/>
    </source>
</evidence>
<dbReference type="RefSeq" id="WP_046824132.1">
    <property type="nucleotide sequence ID" value="NZ_LBBT01000332.1"/>
</dbReference>
<dbReference type="InterPro" id="IPR004358">
    <property type="entry name" value="Sig_transdc_His_kin-like_C"/>
</dbReference>
<evidence type="ECO:0000256" key="4">
    <source>
        <dbReference type="ARBA" id="ARBA00022475"/>
    </source>
</evidence>
<dbReference type="SMART" id="SM00388">
    <property type="entry name" value="HisKA"/>
    <property type="match status" value="1"/>
</dbReference>
<evidence type="ECO:0000256" key="1">
    <source>
        <dbReference type="ARBA" id="ARBA00000085"/>
    </source>
</evidence>
<keyword evidence="17" id="KW-1185">Reference proteome</keyword>
<keyword evidence="7 14" id="KW-0812">Transmembrane</keyword>
<protein>
    <recommendedName>
        <fullName evidence="3">histidine kinase</fullName>
        <ecNumber evidence="3">2.7.13.3</ecNumber>
    </recommendedName>
</protein>
<dbReference type="EMBL" id="LBBT01000332">
    <property type="protein sequence ID" value="KKY00122.1"/>
    <property type="molecule type" value="Genomic_DNA"/>
</dbReference>
<keyword evidence="12" id="KW-0902">Two-component regulatory system</keyword>
<dbReference type="AlphaFoldDB" id="A0A0M3DFF7"/>
<dbReference type="InterPro" id="IPR003594">
    <property type="entry name" value="HATPase_dom"/>
</dbReference>
<dbReference type="CDD" id="cd00082">
    <property type="entry name" value="HisKA"/>
    <property type="match status" value="1"/>
</dbReference>
<name>A0A0M3DFF7_9FIRM</name>
<dbReference type="SMART" id="SM00387">
    <property type="entry name" value="HATPase_c"/>
    <property type="match status" value="1"/>
</dbReference>
<dbReference type="PATRIC" id="fig|1629550.3.peg.2693"/>
<evidence type="ECO:0000256" key="2">
    <source>
        <dbReference type="ARBA" id="ARBA00004651"/>
    </source>
</evidence>
<dbReference type="Gene3D" id="1.10.287.130">
    <property type="match status" value="1"/>
</dbReference>
<dbReference type="GO" id="GO:0005886">
    <property type="term" value="C:plasma membrane"/>
    <property type="evidence" value="ECO:0007669"/>
    <property type="project" value="UniProtKB-SubCell"/>
</dbReference>
<accession>A0A0M3DFF7</accession>
<keyword evidence="4" id="KW-1003">Cell membrane</keyword>
<feature type="domain" description="Histidine kinase" evidence="15">
    <location>
        <begin position="93"/>
        <end position="307"/>
    </location>
</feature>
<dbReference type="PRINTS" id="PR00344">
    <property type="entry name" value="BCTRLSENSOR"/>
</dbReference>
<keyword evidence="11 14" id="KW-1133">Transmembrane helix</keyword>
<dbReference type="GO" id="GO:0000155">
    <property type="term" value="F:phosphorelay sensor kinase activity"/>
    <property type="evidence" value="ECO:0007669"/>
    <property type="project" value="InterPro"/>
</dbReference>
<evidence type="ECO:0000256" key="11">
    <source>
        <dbReference type="ARBA" id="ARBA00022989"/>
    </source>
</evidence>
<evidence type="ECO:0000313" key="17">
    <source>
        <dbReference type="Proteomes" id="UP000034407"/>
    </source>
</evidence>
<dbReference type="SUPFAM" id="SSF47384">
    <property type="entry name" value="Homodimeric domain of signal transducing histidine kinase"/>
    <property type="match status" value="1"/>
</dbReference>
<dbReference type="GO" id="GO:0005524">
    <property type="term" value="F:ATP binding"/>
    <property type="evidence" value="ECO:0007669"/>
    <property type="project" value="UniProtKB-KW"/>
</dbReference>
<evidence type="ECO:0000256" key="12">
    <source>
        <dbReference type="ARBA" id="ARBA00023012"/>
    </source>
</evidence>
<dbReference type="InterPro" id="IPR036890">
    <property type="entry name" value="HATPase_C_sf"/>
</dbReference>
<comment type="catalytic activity">
    <reaction evidence="1">
        <text>ATP + protein L-histidine = ADP + protein N-phospho-L-histidine.</text>
        <dbReference type="EC" id="2.7.13.3"/>
    </reaction>
</comment>